<sequence>MRCQPFRGKYQQETLYPNPSSISQNGKYSAGSSFVSDNIYNYGGGGEKEDEKMDDDDGWLSKDTQILNNKSANSSSSPFNNQKSLSPTRDSLLEKSKNFNEKIFENNFVEEKDDDTDTEPGEIPTDFNETNKLNNGELSFFENDGPDNLDKDIIWLIGGGKRVESSKTVVGNYKNVNKNNLVEGRIEEHECLEEVDSWFSKDCQNKSQTLEDNLNSQNIGRKQIEEQEKQKEIILLDDKEEEESVELISNDGTEPADILILNNFIEEIDNSVGNGQKEHDRMEEIDSWFSKEDYQNESQTLESNLNSKNIEEQPKHVEEKEINEKEDEIMEEEEDEGWLSKDSGQSLSGKSKKLIEENTSKSVENPFSPLKNFIQQFEQREQSQKTKKLIEDSDFLIIEKPMSIKNFIIQQEEQTKINEKINETPILNNKEDENKDDDDILTEPGEIPPSDCETEPGEIPPSDNESFGSTEPGELPLSDFEEEEKGEEGKEGKINNSNLNNDWIIENDERRENNTKCSETVIIIRMGIL</sequence>
<dbReference type="EMBL" id="CAJEWN010001498">
    <property type="protein sequence ID" value="CAD2197936.1"/>
    <property type="molecule type" value="Genomic_DNA"/>
</dbReference>
<gene>
    <name evidence="2" type="ORF">MENT_LOCUS51215</name>
</gene>
<feature type="region of interest" description="Disordered" evidence="1">
    <location>
        <begin position="69"/>
        <end position="90"/>
    </location>
</feature>
<feature type="compositionally biased region" description="Acidic residues" evidence="1">
    <location>
        <begin position="324"/>
        <end position="337"/>
    </location>
</feature>
<feature type="compositionally biased region" description="Basic and acidic residues" evidence="1">
    <location>
        <begin position="309"/>
        <end position="323"/>
    </location>
</feature>
<dbReference type="Proteomes" id="UP000580250">
    <property type="component" value="Unassembled WGS sequence"/>
</dbReference>
<evidence type="ECO:0000256" key="1">
    <source>
        <dbReference type="SAM" id="MobiDB-lite"/>
    </source>
</evidence>
<dbReference type="AlphaFoldDB" id="A0A6V7XF10"/>
<dbReference type="OrthoDB" id="5909140at2759"/>
<feature type="region of interest" description="Disordered" evidence="1">
    <location>
        <begin position="1"/>
        <end position="34"/>
    </location>
</feature>
<accession>A0A6V7XF10</accession>
<feature type="compositionally biased region" description="Polar residues" evidence="1">
    <location>
        <begin position="11"/>
        <end position="34"/>
    </location>
</feature>
<protein>
    <submittedName>
        <fullName evidence="2">Uncharacterized protein</fullName>
    </submittedName>
</protein>
<feature type="region of interest" description="Disordered" evidence="1">
    <location>
        <begin position="419"/>
        <end position="498"/>
    </location>
</feature>
<reference evidence="2 3" key="1">
    <citation type="submission" date="2020-08" db="EMBL/GenBank/DDBJ databases">
        <authorList>
            <person name="Koutsovoulos G."/>
            <person name="Danchin GJ E."/>
        </authorList>
    </citation>
    <scope>NUCLEOTIDE SEQUENCE [LARGE SCALE GENOMIC DNA]</scope>
</reference>
<organism evidence="2 3">
    <name type="scientific">Meloidogyne enterolobii</name>
    <name type="common">Root-knot nematode worm</name>
    <name type="synonym">Meloidogyne mayaguensis</name>
    <dbReference type="NCBI Taxonomy" id="390850"/>
    <lineage>
        <taxon>Eukaryota</taxon>
        <taxon>Metazoa</taxon>
        <taxon>Ecdysozoa</taxon>
        <taxon>Nematoda</taxon>
        <taxon>Chromadorea</taxon>
        <taxon>Rhabditida</taxon>
        <taxon>Tylenchina</taxon>
        <taxon>Tylenchomorpha</taxon>
        <taxon>Tylenchoidea</taxon>
        <taxon>Meloidogynidae</taxon>
        <taxon>Meloidogyninae</taxon>
        <taxon>Meloidogyne</taxon>
    </lineage>
</organism>
<proteinExistence type="predicted"/>
<feature type="compositionally biased region" description="Low complexity" evidence="1">
    <location>
        <begin position="340"/>
        <end position="349"/>
    </location>
</feature>
<feature type="compositionally biased region" description="Polar residues" evidence="1">
    <location>
        <begin position="296"/>
        <end position="308"/>
    </location>
</feature>
<name>A0A6V7XF10_MELEN</name>
<comment type="caution">
    <text evidence="2">The sequence shown here is derived from an EMBL/GenBank/DDBJ whole genome shotgun (WGS) entry which is preliminary data.</text>
</comment>
<evidence type="ECO:0000313" key="3">
    <source>
        <dbReference type="Proteomes" id="UP000580250"/>
    </source>
</evidence>
<evidence type="ECO:0000313" key="2">
    <source>
        <dbReference type="EMBL" id="CAD2197936.1"/>
    </source>
</evidence>
<feature type="region of interest" description="Disordered" evidence="1">
    <location>
        <begin position="294"/>
        <end position="368"/>
    </location>
</feature>
<feature type="compositionally biased region" description="Polar residues" evidence="1">
    <location>
        <begin position="69"/>
        <end position="89"/>
    </location>
</feature>